<gene>
    <name evidence="1" type="ORF">BGZ95_009687</name>
</gene>
<dbReference type="Gene3D" id="3.80.10.10">
    <property type="entry name" value="Ribonuclease Inhibitor"/>
    <property type="match status" value="1"/>
</dbReference>
<accession>A0AAD4DE56</accession>
<dbReference type="EMBL" id="JAAAIL010000591">
    <property type="protein sequence ID" value="KAG0274534.1"/>
    <property type="molecule type" value="Genomic_DNA"/>
</dbReference>
<name>A0AAD4DE56_9FUNG</name>
<dbReference type="SUPFAM" id="SSF52047">
    <property type="entry name" value="RNI-like"/>
    <property type="match status" value="1"/>
</dbReference>
<evidence type="ECO:0000313" key="1">
    <source>
        <dbReference type="EMBL" id="KAG0274534.1"/>
    </source>
</evidence>
<keyword evidence="2" id="KW-1185">Reference proteome</keyword>
<dbReference type="AlphaFoldDB" id="A0AAD4DE56"/>
<organism evidence="1 2">
    <name type="scientific">Linnemannia exigua</name>
    <dbReference type="NCBI Taxonomy" id="604196"/>
    <lineage>
        <taxon>Eukaryota</taxon>
        <taxon>Fungi</taxon>
        <taxon>Fungi incertae sedis</taxon>
        <taxon>Mucoromycota</taxon>
        <taxon>Mortierellomycotina</taxon>
        <taxon>Mortierellomycetes</taxon>
        <taxon>Mortierellales</taxon>
        <taxon>Mortierellaceae</taxon>
        <taxon>Linnemannia</taxon>
    </lineage>
</organism>
<dbReference type="Proteomes" id="UP001194580">
    <property type="component" value="Unassembled WGS sequence"/>
</dbReference>
<proteinExistence type="predicted"/>
<protein>
    <submittedName>
        <fullName evidence="1">Uncharacterized protein</fullName>
    </submittedName>
</protein>
<dbReference type="InterPro" id="IPR032675">
    <property type="entry name" value="LRR_dom_sf"/>
</dbReference>
<comment type="caution">
    <text evidence="1">The sequence shown here is derived from an EMBL/GenBank/DDBJ whole genome shotgun (WGS) entry which is preliminary data.</text>
</comment>
<sequence>MQLAQKIHQGNPLDLTEVRSRIALFLGRSDCLACMRVSRDWFRDFVRPVWHTIDFSKDALAFSTLSSDTLNKYGGYISDALNITILQNVQALQHAKVDSLKVLQVHLGKNWLFRSMLSDLLRRSHGSTTSLSFRGDTPVPDTLDEQRNRAINYMSVNDMFAPFPSFTDRGSGANFGSRLTTLSLTHICFTREGFSSLLQYCPSLDKLALDRVIILYHKNTIPLYTGSKLRFLSSSFAQAWVLDTLDVTAPHLLNHFPLLEQWNITSLGRPSTWMTTDPIRVNFSLCCPLLKTITFGGTENTRMISDLLQTNFKDLESCRLSVHSLDMSTTLGLIGHLDTLTSITITDKLQVAEPMPWFYLIPKVCRRLQVLSLESFALDIECVEENRWGCQDLRELRVQFKDLDAPHDIDACLKKVCDRKRIGGAAPSRPMDKDITLTRVHQHLLQFKKLRIVWLGTKDYYLPPSTV</sequence>
<evidence type="ECO:0000313" key="2">
    <source>
        <dbReference type="Proteomes" id="UP001194580"/>
    </source>
</evidence>
<reference evidence="1" key="1">
    <citation type="journal article" date="2020" name="Fungal Divers.">
        <title>Resolving the Mortierellaceae phylogeny through synthesis of multi-gene phylogenetics and phylogenomics.</title>
        <authorList>
            <person name="Vandepol N."/>
            <person name="Liber J."/>
            <person name="Desiro A."/>
            <person name="Na H."/>
            <person name="Kennedy M."/>
            <person name="Barry K."/>
            <person name="Grigoriev I.V."/>
            <person name="Miller A.N."/>
            <person name="O'Donnell K."/>
            <person name="Stajich J.E."/>
            <person name="Bonito G."/>
        </authorList>
    </citation>
    <scope>NUCLEOTIDE SEQUENCE</scope>
    <source>
        <strain evidence="1">NRRL 28262</strain>
    </source>
</reference>